<organism evidence="7 8">
    <name type="scientific">Nephila pilipes</name>
    <name type="common">Giant wood spider</name>
    <name type="synonym">Nephila maculata</name>
    <dbReference type="NCBI Taxonomy" id="299642"/>
    <lineage>
        <taxon>Eukaryota</taxon>
        <taxon>Metazoa</taxon>
        <taxon>Ecdysozoa</taxon>
        <taxon>Arthropoda</taxon>
        <taxon>Chelicerata</taxon>
        <taxon>Arachnida</taxon>
        <taxon>Araneae</taxon>
        <taxon>Araneomorphae</taxon>
        <taxon>Entelegynae</taxon>
        <taxon>Araneoidea</taxon>
        <taxon>Nephilidae</taxon>
        <taxon>Nephila</taxon>
    </lineage>
</organism>
<dbReference type="InterPro" id="IPR006802">
    <property type="entry name" value="Radial_spoke"/>
</dbReference>
<keyword evidence="5" id="KW-0966">Cell projection</keyword>
<evidence type="ECO:0000256" key="1">
    <source>
        <dbReference type="ARBA" id="ARBA00004430"/>
    </source>
</evidence>
<proteinExistence type="predicted"/>
<evidence type="ECO:0000256" key="3">
    <source>
        <dbReference type="ARBA" id="ARBA00023069"/>
    </source>
</evidence>
<evidence type="ECO:0000313" key="7">
    <source>
        <dbReference type="EMBL" id="GFT15508.1"/>
    </source>
</evidence>
<feature type="non-terminal residue" evidence="7">
    <location>
        <position position="54"/>
    </location>
</feature>
<comment type="subcellular location">
    <subcellularLocation>
        <location evidence="1">Cytoplasm</location>
        <location evidence="1">Cytoskeleton</location>
        <location evidence="1">Cilium axoneme</location>
    </subcellularLocation>
</comment>
<evidence type="ECO:0000256" key="6">
    <source>
        <dbReference type="SAM" id="MobiDB-lite"/>
    </source>
</evidence>
<reference evidence="7" key="1">
    <citation type="submission" date="2020-08" db="EMBL/GenBank/DDBJ databases">
        <title>Multicomponent nature underlies the extraordinary mechanical properties of spider dragline silk.</title>
        <authorList>
            <person name="Kono N."/>
            <person name="Nakamura H."/>
            <person name="Mori M."/>
            <person name="Yoshida Y."/>
            <person name="Ohtoshi R."/>
            <person name="Malay A.D."/>
            <person name="Moran D.A.P."/>
            <person name="Tomita M."/>
            <person name="Numata K."/>
            <person name="Arakawa K."/>
        </authorList>
    </citation>
    <scope>NUCLEOTIDE SEQUENCE</scope>
</reference>
<dbReference type="GO" id="GO:0001534">
    <property type="term" value="C:radial spoke"/>
    <property type="evidence" value="ECO:0007669"/>
    <property type="project" value="InterPro"/>
</dbReference>
<dbReference type="Proteomes" id="UP000887013">
    <property type="component" value="Unassembled WGS sequence"/>
</dbReference>
<keyword evidence="4" id="KW-0206">Cytoskeleton</keyword>
<comment type="caution">
    <text evidence="7">The sequence shown here is derived from an EMBL/GenBank/DDBJ whole genome shotgun (WGS) entry which is preliminary data.</text>
</comment>
<evidence type="ECO:0000256" key="4">
    <source>
        <dbReference type="ARBA" id="ARBA00023212"/>
    </source>
</evidence>
<keyword evidence="8" id="KW-1185">Reference proteome</keyword>
<dbReference type="GO" id="GO:0060271">
    <property type="term" value="P:cilium assembly"/>
    <property type="evidence" value="ECO:0007669"/>
    <property type="project" value="InterPro"/>
</dbReference>
<feature type="non-terminal residue" evidence="7">
    <location>
        <position position="1"/>
    </location>
</feature>
<accession>A0A8X6NJ29</accession>
<evidence type="ECO:0000256" key="2">
    <source>
        <dbReference type="ARBA" id="ARBA00022490"/>
    </source>
</evidence>
<feature type="compositionally biased region" description="Acidic residues" evidence="6">
    <location>
        <begin position="37"/>
        <end position="54"/>
    </location>
</feature>
<dbReference type="AlphaFoldDB" id="A0A8X6NJ29"/>
<evidence type="ECO:0000256" key="5">
    <source>
        <dbReference type="ARBA" id="ARBA00023273"/>
    </source>
</evidence>
<name>A0A8X6NJ29_NEPPI</name>
<dbReference type="GO" id="GO:0060294">
    <property type="term" value="P:cilium movement involved in cell motility"/>
    <property type="evidence" value="ECO:0007669"/>
    <property type="project" value="InterPro"/>
</dbReference>
<keyword evidence="3" id="KW-0969">Cilium</keyword>
<evidence type="ECO:0000313" key="8">
    <source>
        <dbReference type="Proteomes" id="UP000887013"/>
    </source>
</evidence>
<protein>
    <submittedName>
        <fullName evidence="7">Uncharacterized protein</fullName>
    </submittedName>
</protein>
<gene>
    <name evidence="7" type="ORF">NPIL_485301</name>
</gene>
<feature type="region of interest" description="Disordered" evidence="6">
    <location>
        <begin position="33"/>
        <end position="54"/>
    </location>
</feature>
<keyword evidence="2" id="KW-0963">Cytoplasm</keyword>
<dbReference type="Pfam" id="PF04712">
    <property type="entry name" value="Radial_spoke"/>
    <property type="match status" value="1"/>
</dbReference>
<dbReference type="EMBL" id="BMAW01058286">
    <property type="protein sequence ID" value="GFT15508.1"/>
    <property type="molecule type" value="Genomic_DNA"/>
</dbReference>
<dbReference type="OrthoDB" id="272202at2759"/>
<sequence length="54" mass="6348">TFDHIYIGFGYKYSTYHYGPVIPITFQKEYKAGSDILEPEESEKEDPEPEETEE</sequence>